<accession>A0ABT6N2L6</accession>
<evidence type="ECO:0000256" key="2">
    <source>
        <dbReference type="ARBA" id="ARBA00022448"/>
    </source>
</evidence>
<dbReference type="InterPro" id="IPR000109">
    <property type="entry name" value="POT_fam"/>
</dbReference>
<evidence type="ECO:0000313" key="8">
    <source>
        <dbReference type="EMBL" id="MDH7639500.1"/>
    </source>
</evidence>
<comment type="caution">
    <text evidence="8">The sequence shown here is derived from an EMBL/GenBank/DDBJ whole genome shotgun (WGS) entry which is preliminary data.</text>
</comment>
<evidence type="ECO:0000256" key="5">
    <source>
        <dbReference type="ARBA" id="ARBA00022989"/>
    </source>
</evidence>
<feature type="transmembrane region" description="Helical" evidence="7">
    <location>
        <begin position="178"/>
        <end position="198"/>
    </location>
</feature>
<proteinExistence type="predicted"/>
<keyword evidence="4 7" id="KW-0812">Transmembrane</keyword>
<dbReference type="RefSeq" id="WP_281044764.1">
    <property type="nucleotide sequence ID" value="NZ_JARYGZ010000001.1"/>
</dbReference>
<keyword evidence="2" id="KW-0813">Transport</keyword>
<dbReference type="Gene3D" id="1.20.1250.20">
    <property type="entry name" value="MFS general substrate transporter like domains"/>
    <property type="match status" value="2"/>
</dbReference>
<feature type="transmembrane region" description="Helical" evidence="7">
    <location>
        <begin position="335"/>
        <end position="354"/>
    </location>
</feature>
<name>A0ABT6N2L6_9SPHN</name>
<feature type="transmembrane region" description="Helical" evidence="7">
    <location>
        <begin position="77"/>
        <end position="100"/>
    </location>
</feature>
<reference evidence="8" key="1">
    <citation type="submission" date="2023-04" db="EMBL/GenBank/DDBJ databases">
        <title>Sphingomonas sp. MAHUQ-71 isolated from rice field.</title>
        <authorList>
            <person name="Huq M.A."/>
        </authorList>
    </citation>
    <scope>NUCLEOTIDE SEQUENCE</scope>
    <source>
        <strain evidence="8">MAHUQ-71</strain>
    </source>
</reference>
<keyword evidence="5 7" id="KW-1133">Transmembrane helix</keyword>
<dbReference type="InterPro" id="IPR036259">
    <property type="entry name" value="MFS_trans_sf"/>
</dbReference>
<feature type="transmembrane region" description="Helical" evidence="7">
    <location>
        <begin position="204"/>
        <end position="222"/>
    </location>
</feature>
<feature type="transmembrane region" description="Helical" evidence="7">
    <location>
        <begin position="254"/>
        <end position="278"/>
    </location>
</feature>
<keyword evidence="6 7" id="KW-0472">Membrane</keyword>
<keyword evidence="9" id="KW-1185">Reference proteome</keyword>
<dbReference type="InterPro" id="IPR018456">
    <property type="entry name" value="PTR2_symporter_CS"/>
</dbReference>
<dbReference type="Proteomes" id="UP001160625">
    <property type="component" value="Unassembled WGS sequence"/>
</dbReference>
<protein>
    <submittedName>
        <fullName evidence="8">MFS transporter</fullName>
    </submittedName>
</protein>
<dbReference type="PANTHER" id="PTHR23517">
    <property type="entry name" value="RESISTANCE PROTEIN MDTM, PUTATIVE-RELATED-RELATED"/>
    <property type="match status" value="1"/>
</dbReference>
<organism evidence="8 9">
    <name type="scientific">Sphingomonas oryzagri</name>
    <dbReference type="NCBI Taxonomy" id="3042314"/>
    <lineage>
        <taxon>Bacteria</taxon>
        <taxon>Pseudomonadati</taxon>
        <taxon>Pseudomonadota</taxon>
        <taxon>Alphaproteobacteria</taxon>
        <taxon>Sphingomonadales</taxon>
        <taxon>Sphingomonadaceae</taxon>
        <taxon>Sphingomonas</taxon>
    </lineage>
</organism>
<evidence type="ECO:0000256" key="1">
    <source>
        <dbReference type="ARBA" id="ARBA00004651"/>
    </source>
</evidence>
<comment type="subcellular location">
    <subcellularLocation>
        <location evidence="1">Cell membrane</location>
        <topology evidence="1">Multi-pass membrane protein</topology>
    </subcellularLocation>
</comment>
<keyword evidence="3" id="KW-1003">Cell membrane</keyword>
<evidence type="ECO:0000256" key="6">
    <source>
        <dbReference type="ARBA" id="ARBA00023136"/>
    </source>
</evidence>
<feature type="transmembrane region" description="Helical" evidence="7">
    <location>
        <begin position="112"/>
        <end position="133"/>
    </location>
</feature>
<dbReference type="Pfam" id="PF00854">
    <property type="entry name" value="PTR2"/>
    <property type="match status" value="1"/>
</dbReference>
<feature type="transmembrane region" description="Helical" evidence="7">
    <location>
        <begin position="366"/>
        <end position="391"/>
    </location>
</feature>
<evidence type="ECO:0000313" key="9">
    <source>
        <dbReference type="Proteomes" id="UP001160625"/>
    </source>
</evidence>
<sequence length="475" mass="50982">MSTQPAETPTLDYRSDRAFLGHPRGLGYLSFAEAWERFSYYGMAALLALYGSKQLFQPGHIETIWGFAPFRELLESLYGPLTPLTLGGAIAALYGSLVYLTPIAGGYIADRFIGRTRAVTTGAILMAAGHFFMTFDQTFVVAMACLLIGVGFFKGNIAAQVGDLYAPGDLRRADAFQIYMLGIQIAVIAAPIVCGWLGQKVAWHFGFGAAGVGMLIGLIVYLSGRRWLPAEPAAKQGGIVEPRPKLVKGEGIRIVVLALLVPVLAFTAVGNQQLFAAYELWGDAHYQLRFFGWEMPATFLISFDAIISTITMAGSVVFWRWWGTRHTEPDEITKLTIGSIIAMLAPLVLALASLHEAATGEKVSLAWGLAFHILNDVGFANIFPVGLALYSRASPKAIGSTMLAVYYLNLFLAGLIVAKLATLLGTLSGFQFWGLHALLMAGASVVLLIVRGVAGRLLAPTVDPEAEAGIQSVGA</sequence>
<feature type="transmembrane region" description="Helical" evidence="7">
    <location>
        <begin position="298"/>
        <end position="323"/>
    </location>
</feature>
<dbReference type="InterPro" id="IPR050171">
    <property type="entry name" value="MFS_Transporters"/>
</dbReference>
<dbReference type="PROSITE" id="PS01022">
    <property type="entry name" value="PTR2_1"/>
    <property type="match status" value="1"/>
</dbReference>
<feature type="transmembrane region" description="Helical" evidence="7">
    <location>
        <begin position="430"/>
        <end position="450"/>
    </location>
</feature>
<dbReference type="PANTHER" id="PTHR23517:SF15">
    <property type="entry name" value="PROTON-DEPENDENT OLIGOPEPTIDE FAMILY TRANSPORT PROTEIN"/>
    <property type="match status" value="1"/>
</dbReference>
<feature type="transmembrane region" description="Helical" evidence="7">
    <location>
        <begin position="403"/>
        <end position="424"/>
    </location>
</feature>
<feature type="transmembrane region" description="Helical" evidence="7">
    <location>
        <begin position="139"/>
        <end position="157"/>
    </location>
</feature>
<gene>
    <name evidence="8" type="ORF">QGN17_12240</name>
</gene>
<dbReference type="EMBL" id="JARYGZ010000001">
    <property type="protein sequence ID" value="MDH7639500.1"/>
    <property type="molecule type" value="Genomic_DNA"/>
</dbReference>
<evidence type="ECO:0000256" key="7">
    <source>
        <dbReference type="SAM" id="Phobius"/>
    </source>
</evidence>
<evidence type="ECO:0000256" key="3">
    <source>
        <dbReference type="ARBA" id="ARBA00022475"/>
    </source>
</evidence>
<evidence type="ECO:0000256" key="4">
    <source>
        <dbReference type="ARBA" id="ARBA00022692"/>
    </source>
</evidence>
<dbReference type="SUPFAM" id="SSF103473">
    <property type="entry name" value="MFS general substrate transporter"/>
    <property type="match status" value="1"/>
</dbReference>